<evidence type="ECO:0008006" key="4">
    <source>
        <dbReference type="Google" id="ProtNLM"/>
    </source>
</evidence>
<gene>
    <name evidence="2" type="ORF">QRT05_06505</name>
</gene>
<dbReference type="RefSeq" id="WP_289446193.1">
    <property type="nucleotide sequence ID" value="NZ_JAUCGR010000002.1"/>
</dbReference>
<keyword evidence="3" id="KW-1185">Reference proteome</keyword>
<organism evidence="2 3">
    <name type="scientific">Cellulomonas edaphi</name>
    <dbReference type="NCBI Taxonomy" id="3053468"/>
    <lineage>
        <taxon>Bacteria</taxon>
        <taxon>Bacillati</taxon>
        <taxon>Actinomycetota</taxon>
        <taxon>Actinomycetes</taxon>
        <taxon>Micrococcales</taxon>
        <taxon>Cellulomonadaceae</taxon>
        <taxon>Cellulomonas</taxon>
    </lineage>
</organism>
<comment type="caution">
    <text evidence="2">The sequence shown here is derived from an EMBL/GenBank/DDBJ whole genome shotgun (WGS) entry which is preliminary data.</text>
</comment>
<sequence length="262" mass="27337">MSSLRSTHRTPRTVLVALCAAAMTASLGAAAPATAAPSNPGAAPVPRTSAAMIDVVVSAVADSTRLPWLLPPTGTGVAAVTGPTAASLATTTAGSAKTAAAAKAPTRAKVTKAQLRAARRAAGKGGEAATRALHALPRSKGIRLLWDEPALGSHLGGVWKGDTSSILLNSRRLRSDPSRARDVVRHEIVHIYQGRIMRKYHLTWSQLNRKMAGAFGPNAMERSADCVARHFGARWTGYTSACSGASKRVWVRALVAGTLPKR</sequence>
<evidence type="ECO:0000313" key="3">
    <source>
        <dbReference type="Proteomes" id="UP001321453"/>
    </source>
</evidence>
<evidence type="ECO:0000256" key="1">
    <source>
        <dbReference type="SAM" id="SignalP"/>
    </source>
</evidence>
<dbReference type="EMBL" id="JAUCGR010000002">
    <property type="protein sequence ID" value="MDM7830979.1"/>
    <property type="molecule type" value="Genomic_DNA"/>
</dbReference>
<evidence type="ECO:0000313" key="2">
    <source>
        <dbReference type="EMBL" id="MDM7830979.1"/>
    </source>
</evidence>
<proteinExistence type="predicted"/>
<protein>
    <recommendedName>
        <fullName evidence="4">DUF4157 domain-containing protein</fullName>
    </recommendedName>
</protein>
<dbReference type="Proteomes" id="UP001321453">
    <property type="component" value="Unassembled WGS sequence"/>
</dbReference>
<accession>A0ABT7S645</accession>
<keyword evidence="1" id="KW-0732">Signal</keyword>
<name>A0ABT7S645_9CELL</name>
<reference evidence="2 3" key="1">
    <citation type="submission" date="2023-06" db="EMBL/GenBank/DDBJ databases">
        <title>Cellulomonas sp. MW9 Whole genome sequence.</title>
        <authorList>
            <person name="Park S."/>
        </authorList>
    </citation>
    <scope>NUCLEOTIDE SEQUENCE [LARGE SCALE GENOMIC DNA]</scope>
    <source>
        <strain evidence="2 3">MW9</strain>
    </source>
</reference>
<feature type="chain" id="PRO_5046351777" description="DUF4157 domain-containing protein" evidence="1">
    <location>
        <begin position="36"/>
        <end position="262"/>
    </location>
</feature>
<feature type="signal peptide" evidence="1">
    <location>
        <begin position="1"/>
        <end position="35"/>
    </location>
</feature>